<organism evidence="3 4">
    <name type="scientific">Ochrobactrum soli</name>
    <dbReference type="NCBI Taxonomy" id="2448455"/>
    <lineage>
        <taxon>Bacteria</taxon>
        <taxon>Pseudomonadati</taxon>
        <taxon>Pseudomonadota</taxon>
        <taxon>Alphaproteobacteria</taxon>
        <taxon>Hyphomicrobiales</taxon>
        <taxon>Brucellaceae</taxon>
        <taxon>Brucella/Ochrobactrum group</taxon>
        <taxon>Ochrobactrum</taxon>
    </lineage>
</organism>
<gene>
    <name evidence="3" type="ORF">OHAE_1927</name>
</gene>
<proteinExistence type="predicted"/>
<sequence length="445" mass="47849">MQSGTRCAFHDTKWLLLSMLNDPRSHGLWEKTAPAAPKTTSLQGDLTADVVIVGGGFSGLSTALHLAEKGVKAIVLEGIEIGYGGSGRNVGLVNAGMWVMPDDLPGVLGEKYGARLLDVLGNGPKLVFEIIEKNKIACEVEKQGTLHCAVGAKGLKELEDRCEQWARRGANVKLLDAKETEAKVGTRAYAGSLLDLRAGTIQPLAYVRGLAHAAVAAGAQIFTGSPVVGASEQNGKWTVKTAKGSVTADWVVVATNAYTNAPWAEVRAELVHLPYFNFATTPLSDNLKRTILPERQGAWDTKEVLSSFRFDQQGRLVFGSVGALRNTGAAVHKAWAKKSLKRLFPQIGNVEFEAEWYGKIGMTNDSLPKFHRLARNVVGFSGYNGRGIVPGTVFGKILSQLVSGEITEDDLPLPVSDPKAQNFRGVREAYYEAGAQIAHVAEMVI</sequence>
<evidence type="ECO:0000259" key="2">
    <source>
        <dbReference type="Pfam" id="PF01266"/>
    </source>
</evidence>
<dbReference type="AlphaFoldDB" id="A0A2P9HQJ3"/>
<dbReference type="SUPFAM" id="SSF51905">
    <property type="entry name" value="FAD/NAD(P)-binding domain"/>
    <property type="match status" value="1"/>
</dbReference>
<dbReference type="Pfam" id="PF01266">
    <property type="entry name" value="DAO"/>
    <property type="match status" value="1"/>
</dbReference>
<protein>
    <submittedName>
        <fullName evidence="3">FAD dependent oxidoreductase</fullName>
    </submittedName>
</protein>
<dbReference type="Proteomes" id="UP000246073">
    <property type="component" value="Unassembled WGS sequence"/>
</dbReference>
<dbReference type="EMBL" id="OOFM01000005">
    <property type="protein sequence ID" value="SPL66060.1"/>
    <property type="molecule type" value="Genomic_DNA"/>
</dbReference>
<dbReference type="GO" id="GO:0005737">
    <property type="term" value="C:cytoplasm"/>
    <property type="evidence" value="ECO:0007669"/>
    <property type="project" value="TreeGrafter"/>
</dbReference>
<dbReference type="InterPro" id="IPR036188">
    <property type="entry name" value="FAD/NAD-bd_sf"/>
</dbReference>
<dbReference type="InterPro" id="IPR006076">
    <property type="entry name" value="FAD-dep_OxRdtase"/>
</dbReference>
<evidence type="ECO:0000256" key="1">
    <source>
        <dbReference type="ARBA" id="ARBA00023002"/>
    </source>
</evidence>
<accession>A0A2P9HQJ3</accession>
<evidence type="ECO:0000313" key="3">
    <source>
        <dbReference type="EMBL" id="SPL66060.1"/>
    </source>
</evidence>
<dbReference type="GO" id="GO:0016491">
    <property type="term" value="F:oxidoreductase activity"/>
    <property type="evidence" value="ECO:0007669"/>
    <property type="project" value="UniProtKB-KW"/>
</dbReference>
<dbReference type="PANTHER" id="PTHR13847">
    <property type="entry name" value="SARCOSINE DEHYDROGENASE-RELATED"/>
    <property type="match status" value="1"/>
</dbReference>
<keyword evidence="1" id="KW-0560">Oxidoreductase</keyword>
<dbReference type="Gene3D" id="3.50.50.60">
    <property type="entry name" value="FAD/NAD(P)-binding domain"/>
    <property type="match status" value="1"/>
</dbReference>
<dbReference type="Gene3D" id="3.30.9.10">
    <property type="entry name" value="D-Amino Acid Oxidase, subunit A, domain 2"/>
    <property type="match status" value="1"/>
</dbReference>
<feature type="domain" description="FAD dependent oxidoreductase" evidence="2">
    <location>
        <begin position="49"/>
        <end position="401"/>
    </location>
</feature>
<dbReference type="PANTHER" id="PTHR13847:SF281">
    <property type="entry name" value="FAD DEPENDENT OXIDOREDUCTASE DOMAIN-CONTAINING PROTEIN"/>
    <property type="match status" value="1"/>
</dbReference>
<reference evidence="4" key="1">
    <citation type="submission" date="2017-12" db="EMBL/GenBank/DDBJ databases">
        <authorList>
            <person name="Diaz M."/>
        </authorList>
    </citation>
    <scope>NUCLEOTIDE SEQUENCE [LARGE SCALE GENOMIC DNA]</scope>
    <source>
        <strain evidence="4">FI11154</strain>
    </source>
</reference>
<evidence type="ECO:0000313" key="4">
    <source>
        <dbReference type="Proteomes" id="UP000246073"/>
    </source>
</evidence>
<name>A0A2P9HQJ3_9HYPH</name>